<keyword evidence="4" id="KW-1185">Reference proteome</keyword>
<feature type="compositionally biased region" description="Pro residues" evidence="1">
    <location>
        <begin position="499"/>
        <end position="510"/>
    </location>
</feature>
<evidence type="ECO:0000256" key="1">
    <source>
        <dbReference type="SAM" id="MobiDB-lite"/>
    </source>
</evidence>
<proteinExistence type="predicted"/>
<dbReference type="AlphaFoldDB" id="A0A437QHD8"/>
<dbReference type="Pfam" id="PF20248">
    <property type="entry name" value="DUF6603"/>
    <property type="match status" value="1"/>
</dbReference>
<accession>A0A437QHD8</accession>
<organism evidence="3 4">
    <name type="scientific">Hwanghaeella grinnelliae</name>
    <dbReference type="NCBI Taxonomy" id="2500179"/>
    <lineage>
        <taxon>Bacteria</taxon>
        <taxon>Pseudomonadati</taxon>
        <taxon>Pseudomonadota</taxon>
        <taxon>Alphaproteobacteria</taxon>
        <taxon>Rhodospirillales</taxon>
        <taxon>Rhodospirillaceae</taxon>
        <taxon>Hwanghaeella</taxon>
    </lineage>
</organism>
<evidence type="ECO:0000313" key="3">
    <source>
        <dbReference type="EMBL" id="RVU33975.1"/>
    </source>
</evidence>
<gene>
    <name evidence="3" type="ORF">EOI86_22890</name>
</gene>
<dbReference type="OrthoDB" id="535891at2"/>
<name>A0A437QHD8_9PROT</name>
<comment type="caution">
    <text evidence="3">The sequence shown here is derived from an EMBL/GenBank/DDBJ whole genome shotgun (WGS) entry which is preliminary data.</text>
</comment>
<reference evidence="4" key="1">
    <citation type="submission" date="2019-01" db="EMBL/GenBank/DDBJ databases">
        <title>Gri0909 isolated from a small marine red alga.</title>
        <authorList>
            <person name="Kim J."/>
            <person name="Jeong S.E."/>
            <person name="Jeon C.O."/>
        </authorList>
    </citation>
    <scope>NUCLEOTIDE SEQUENCE [LARGE SCALE GENOMIC DNA]</scope>
    <source>
        <strain evidence="4">Gri0909</strain>
    </source>
</reference>
<feature type="domain" description="DUF6603" evidence="2">
    <location>
        <begin position="525"/>
        <end position="980"/>
    </location>
</feature>
<evidence type="ECO:0000259" key="2">
    <source>
        <dbReference type="Pfam" id="PF20248"/>
    </source>
</evidence>
<sequence>MSAMTEFERFRDALLEHLPRPVAEGPVILSRDRLQVTSDGVTLRDLAQLIADLGGGVGFAPEDVPLQALRLSDLDLYRVPATGQVDLSFTVSWDDHPVSLGGTLAFRLGSARFEWIARKLRATATVGLDIDGQQLDATLELPAQVVRLTLQPGPEAEAILHARGLADASGPHLARASMLASIPLRFADLYVELEDLFSIGPVTLARAAGTLDLAASTGVEVSADALFRVDLGKKGKIEIEAEAKVGPGGWWVAGRFDAAKKGISIQDVIDAVSAHEHHSLTLPAPLAGLALRHLDLELDSKAGSYSFAATLDWRHDAELEVQVVKTADGPSLTGKMTLGAVTLTLDLESKDGTLLAAGYEAAGTRPLSLADIADALGADAAGVLKGIDVHVAAIGLVSDAKGNALIAAEIDAGIDLSRLGNLPVVGGFLPHGGRLGLMLDPYFLSAKFPKGQIDTARGMLPGKAHVPDKAKPGAHLSAVLQLGDLVEVLDGAQQGATGPAPPSKPAPAAPAPATSAGLDWSEIGMALGPLHVHRVGHKIGNGRADLAFDAELSVAGLSLGLNGLGAGYNFKTRSLTPHLNGAGLHIQRGTVEIGAAFLQDEGDFVGSATIGVPRFTLHALGAFTMLGDTPSVFAFGALDMPLGGPVFFFVEGLAGGVGVHRRLKMPEVSEVHRFPLLTAARQKAAGDAPDEDPLEQLKALHDYVAPELGEYFLAAGIKFNSFQLLHCEAVAIVSFGRSFEVDLVGTASYAVPPGRLKETPALAHVDIDLVARVAPERGEMSVQGLINPRSYVYSPLCHLSGGFAFSSWSSGAHAGDFVLSVGGYRRGYLAQAHHKHYPRVPRVELKFQVTPEVYIKGDGYFALTPSEVMVGGGLHVQVNDGSLHAWADFTLDVLIGWEPFHYDASMHIGIGARWKCFHTSASANLHVWGPDFSGTANVDWWIFSFDIDFGSGAPPFAPPISWIDFQAKFLGIDKRAAAEKTLGISIHEGQVGKLGDIPVVAAAALKLGTSTLVPVSKATLGKGKKAKNVKITKPKGGFGMPPMWGIKLNKSEVTIEITLDGADVAADFEAVPEMAGVPAALWHPGRKVPQGAAPINAVTGFTLHHRKRVTPGDSKTLTFGDVEYGDDIPDIAEQFWGPPDPFTGADAKDLPRDELAELGLDTTGLTMADPVLAGVS</sequence>
<feature type="region of interest" description="Disordered" evidence="1">
    <location>
        <begin position="493"/>
        <end position="514"/>
    </location>
</feature>
<dbReference type="EMBL" id="SADE01000004">
    <property type="protein sequence ID" value="RVU33975.1"/>
    <property type="molecule type" value="Genomic_DNA"/>
</dbReference>
<dbReference type="Proteomes" id="UP000287447">
    <property type="component" value="Unassembled WGS sequence"/>
</dbReference>
<dbReference type="InterPro" id="IPR046538">
    <property type="entry name" value="DUF6603"/>
</dbReference>
<dbReference type="RefSeq" id="WP_161973969.1">
    <property type="nucleotide sequence ID" value="NZ_SADE01000004.1"/>
</dbReference>
<evidence type="ECO:0000313" key="4">
    <source>
        <dbReference type="Proteomes" id="UP000287447"/>
    </source>
</evidence>
<protein>
    <recommendedName>
        <fullName evidence="2">DUF6603 domain-containing protein</fullName>
    </recommendedName>
</protein>